<dbReference type="STRING" id="56110.Oscil6304_1560"/>
<dbReference type="RefSeq" id="WP_015147908.1">
    <property type="nucleotide sequence ID" value="NC_019693.1"/>
</dbReference>
<dbReference type="Proteomes" id="UP000010367">
    <property type="component" value="Chromosome"/>
</dbReference>
<dbReference type="EMBL" id="CP003607">
    <property type="protein sequence ID" value="AFY81262.1"/>
    <property type="molecule type" value="Genomic_DNA"/>
</dbReference>
<dbReference type="InParanoid" id="K9TEJ1"/>
<dbReference type="KEGG" id="oac:Oscil6304_1560"/>
<comment type="similarity">
    <text evidence="1">Belongs to the N(4)/N(6)-methyltransferase family. N(4) subfamily.</text>
</comment>
<dbReference type="InterPro" id="IPR017985">
    <property type="entry name" value="MeTrfase_CN4_CS"/>
</dbReference>
<keyword evidence="9" id="KW-1185">Reference proteome</keyword>
<name>K9TEJ1_9CYAN</name>
<dbReference type="AlphaFoldDB" id="K9TEJ1"/>
<keyword evidence="5" id="KW-0949">S-adenosyl-L-methionine</keyword>
<evidence type="ECO:0000256" key="5">
    <source>
        <dbReference type="ARBA" id="ARBA00022691"/>
    </source>
</evidence>
<evidence type="ECO:0000256" key="4">
    <source>
        <dbReference type="ARBA" id="ARBA00022679"/>
    </source>
</evidence>
<dbReference type="GO" id="GO:0003677">
    <property type="term" value="F:DNA binding"/>
    <property type="evidence" value="ECO:0007669"/>
    <property type="project" value="InterPro"/>
</dbReference>
<dbReference type="InterPro" id="IPR029063">
    <property type="entry name" value="SAM-dependent_MTases_sf"/>
</dbReference>
<organism evidence="8 9">
    <name type="scientific">Oscillatoria acuminata PCC 6304</name>
    <dbReference type="NCBI Taxonomy" id="56110"/>
    <lineage>
        <taxon>Bacteria</taxon>
        <taxon>Bacillati</taxon>
        <taxon>Cyanobacteriota</taxon>
        <taxon>Cyanophyceae</taxon>
        <taxon>Oscillatoriophycideae</taxon>
        <taxon>Oscillatoriales</taxon>
        <taxon>Oscillatoriaceae</taxon>
        <taxon>Oscillatoria</taxon>
    </lineage>
</organism>
<accession>K9TEJ1</accession>
<gene>
    <name evidence="8" type="ORF">Oscil6304_1560</name>
</gene>
<dbReference type="OrthoDB" id="9800801at2"/>
<sequence>MMQLQLFKTLESAKRGKNERSGIYKWHSYYAGYSEKFVTSAIDYLNLNYNHILLDPWNGSGTTGVVASNFGISTLGLDINPVMNIFSAAKSPYLRSQKPILDQLSHEICQTYSQMISEGNPLTEDPLLELMPASLCQGIRLLYFSIEASQYPDYPLSEPLVQLLPIQKHRTSNPFQSFFHAALFIMTRELMGWQKSSNPTWFKPNNSQLHPDYSLEQIRDKFRTTIQGMLADLEAYLNTNQSQVFHLPITMDSRGIAMTDNSIDGIITSPPYLTRIDYAISTKPELLILRDSNYLRKLREQMMGTPVIVDKTIQINPIWGKTCGRLLENILTHPSKAAASYYFHTQTQYFQDVEKSLREIIRVLKPKSKALIVVQSSYFKEHEIPLGEIYVKMIQNLGSSSQIIKREPVRGHLASINSKSNQYKPNKVYYENVVLLEK</sequence>
<protein>
    <recommendedName>
        <fullName evidence="2">site-specific DNA-methyltransferase (cytosine-N(4)-specific)</fullName>
        <ecNumber evidence="2">2.1.1.113</ecNumber>
    </recommendedName>
</protein>
<evidence type="ECO:0000256" key="1">
    <source>
        <dbReference type="ARBA" id="ARBA00010203"/>
    </source>
</evidence>
<dbReference type="HOGENOM" id="CLU_027633_3_0_3"/>
<comment type="catalytic activity">
    <reaction evidence="7">
        <text>a 2'-deoxycytidine in DNA + S-adenosyl-L-methionine = an N(4)-methyl-2'-deoxycytidine in DNA + S-adenosyl-L-homocysteine + H(+)</text>
        <dbReference type="Rhea" id="RHEA:16857"/>
        <dbReference type="Rhea" id="RHEA-COMP:11369"/>
        <dbReference type="Rhea" id="RHEA-COMP:13674"/>
        <dbReference type="ChEBI" id="CHEBI:15378"/>
        <dbReference type="ChEBI" id="CHEBI:57856"/>
        <dbReference type="ChEBI" id="CHEBI:59789"/>
        <dbReference type="ChEBI" id="CHEBI:85452"/>
        <dbReference type="ChEBI" id="CHEBI:137933"/>
        <dbReference type="EC" id="2.1.1.113"/>
    </reaction>
</comment>
<evidence type="ECO:0000256" key="2">
    <source>
        <dbReference type="ARBA" id="ARBA00012185"/>
    </source>
</evidence>
<keyword evidence="3" id="KW-0489">Methyltransferase</keyword>
<dbReference type="GO" id="GO:0009307">
    <property type="term" value="P:DNA restriction-modification system"/>
    <property type="evidence" value="ECO:0007669"/>
    <property type="project" value="UniProtKB-KW"/>
</dbReference>
<evidence type="ECO:0000256" key="6">
    <source>
        <dbReference type="ARBA" id="ARBA00022747"/>
    </source>
</evidence>
<keyword evidence="6" id="KW-0680">Restriction system</keyword>
<keyword evidence="4" id="KW-0808">Transferase</keyword>
<dbReference type="Gene3D" id="3.40.50.150">
    <property type="entry name" value="Vaccinia Virus protein VP39"/>
    <property type="match status" value="2"/>
</dbReference>
<dbReference type="GO" id="GO:0032259">
    <property type="term" value="P:methylation"/>
    <property type="evidence" value="ECO:0007669"/>
    <property type="project" value="UniProtKB-KW"/>
</dbReference>
<evidence type="ECO:0000256" key="7">
    <source>
        <dbReference type="ARBA" id="ARBA00049120"/>
    </source>
</evidence>
<dbReference type="GO" id="GO:0015667">
    <property type="term" value="F:site-specific DNA-methyltransferase (cytosine-N4-specific) activity"/>
    <property type="evidence" value="ECO:0007669"/>
    <property type="project" value="UniProtKB-EC"/>
</dbReference>
<dbReference type="REBASE" id="57908">
    <property type="entry name" value="M.Oac6304ORF1560P"/>
</dbReference>
<evidence type="ECO:0000256" key="3">
    <source>
        <dbReference type="ARBA" id="ARBA00022603"/>
    </source>
</evidence>
<dbReference type="EC" id="2.1.1.113" evidence="2"/>
<evidence type="ECO:0000313" key="9">
    <source>
        <dbReference type="Proteomes" id="UP000010367"/>
    </source>
</evidence>
<proteinExistence type="inferred from homology"/>
<evidence type="ECO:0000313" key="8">
    <source>
        <dbReference type="EMBL" id="AFY81262.1"/>
    </source>
</evidence>
<dbReference type="PROSITE" id="PS00093">
    <property type="entry name" value="N4_MTASE"/>
    <property type="match status" value="1"/>
</dbReference>
<dbReference type="SUPFAM" id="SSF53335">
    <property type="entry name" value="S-adenosyl-L-methionine-dependent methyltransferases"/>
    <property type="match status" value="2"/>
</dbReference>
<reference evidence="8 9" key="1">
    <citation type="submission" date="2012-06" db="EMBL/GenBank/DDBJ databases">
        <title>Finished chromosome of genome of Oscillatoria acuminata PCC 6304.</title>
        <authorList>
            <consortium name="US DOE Joint Genome Institute"/>
            <person name="Gugger M."/>
            <person name="Coursin T."/>
            <person name="Rippka R."/>
            <person name="Tandeau De Marsac N."/>
            <person name="Huntemann M."/>
            <person name="Wei C.-L."/>
            <person name="Han J."/>
            <person name="Detter J.C."/>
            <person name="Han C."/>
            <person name="Tapia R."/>
            <person name="Davenport K."/>
            <person name="Daligault H."/>
            <person name="Erkkila T."/>
            <person name="Gu W."/>
            <person name="Munk A.C.C."/>
            <person name="Teshima H."/>
            <person name="Xu Y."/>
            <person name="Chain P."/>
            <person name="Chen A."/>
            <person name="Krypides N."/>
            <person name="Mavromatis K."/>
            <person name="Markowitz V."/>
            <person name="Szeto E."/>
            <person name="Ivanova N."/>
            <person name="Mikhailova N."/>
            <person name="Ovchinnikova G."/>
            <person name="Pagani I."/>
            <person name="Pati A."/>
            <person name="Goodwin L."/>
            <person name="Peters L."/>
            <person name="Pitluck S."/>
            <person name="Woyke T."/>
            <person name="Kerfeld C."/>
        </authorList>
    </citation>
    <scope>NUCLEOTIDE SEQUENCE [LARGE SCALE GENOMIC DNA]</scope>
    <source>
        <strain evidence="8 9">PCC 6304</strain>
    </source>
</reference>
<dbReference type="eggNOG" id="COG0863">
    <property type="taxonomic scope" value="Bacteria"/>
</dbReference>